<dbReference type="eggNOG" id="COG3617">
    <property type="taxonomic scope" value="Bacteria"/>
</dbReference>
<sequence>MTRTKPIEDRFIRTAWNEDYGAWYFVINDAIGILTNSPDPHHTVKRLRRDNQLVKSLWKELPVLIKFFTLKGHQNLNCVDALDLLQIICCMNSKRVYLLRSWLENLGIDPKKKKRNIFLNRSQMNDFYNILQDPNDWKKRKKEFLKANEELPIHQTFNDLEMIFALLKKGDLKTL</sequence>
<proteinExistence type="predicted"/>
<dbReference type="PATRIC" id="fig|1305737.6.peg.2750"/>
<accession>A0A0P8AG46</accession>
<gene>
    <name evidence="1" type="ORF">HLUCCX10_10630</name>
</gene>
<dbReference type="EMBL" id="LJXT01000064">
    <property type="protein sequence ID" value="KPQ14446.1"/>
    <property type="molecule type" value="Genomic_DNA"/>
</dbReference>
<protein>
    <recommendedName>
        <fullName evidence="3">Bro-N domain-containing protein</fullName>
    </recommendedName>
</protein>
<dbReference type="OrthoDB" id="9814400at2"/>
<comment type="caution">
    <text evidence="1">The sequence shown here is derived from an EMBL/GenBank/DDBJ whole genome shotgun (WGS) entry which is preliminary data.</text>
</comment>
<dbReference type="AlphaFoldDB" id="A0A0P8AG46"/>
<evidence type="ECO:0000313" key="2">
    <source>
        <dbReference type="Proteomes" id="UP000050421"/>
    </source>
</evidence>
<dbReference type="Proteomes" id="UP000050421">
    <property type="component" value="Unassembled WGS sequence"/>
</dbReference>
<organism evidence="1 2">
    <name type="scientific">Algoriphagus marincola HL-49</name>
    <dbReference type="NCBI Taxonomy" id="1305737"/>
    <lineage>
        <taxon>Bacteria</taxon>
        <taxon>Pseudomonadati</taxon>
        <taxon>Bacteroidota</taxon>
        <taxon>Cytophagia</taxon>
        <taxon>Cytophagales</taxon>
        <taxon>Cyclobacteriaceae</taxon>
        <taxon>Algoriphagus</taxon>
    </lineage>
</organism>
<evidence type="ECO:0000313" key="1">
    <source>
        <dbReference type="EMBL" id="KPQ14446.1"/>
    </source>
</evidence>
<name>A0A0P8AG46_9BACT</name>
<dbReference type="STRING" id="1305737.GCA_000526355_01544"/>
<evidence type="ECO:0008006" key="3">
    <source>
        <dbReference type="Google" id="ProtNLM"/>
    </source>
</evidence>
<reference evidence="1 2" key="1">
    <citation type="submission" date="2015-09" db="EMBL/GenBank/DDBJ databases">
        <title>Identification and resolution of microdiversity through metagenomic sequencing of parallel consortia.</title>
        <authorList>
            <person name="Nelson W.C."/>
            <person name="Romine M.F."/>
            <person name="Lindemann S.R."/>
        </authorList>
    </citation>
    <scope>NUCLEOTIDE SEQUENCE [LARGE SCALE GENOMIC DNA]</scope>
    <source>
        <strain evidence="1">HL-49</strain>
    </source>
</reference>